<accession>V6M022</accession>
<organism evidence="1">
    <name type="scientific">Spironucleus salmonicida</name>
    <dbReference type="NCBI Taxonomy" id="348837"/>
    <lineage>
        <taxon>Eukaryota</taxon>
        <taxon>Metamonada</taxon>
        <taxon>Diplomonadida</taxon>
        <taxon>Hexamitidae</taxon>
        <taxon>Hexamitinae</taxon>
        <taxon>Spironucleus</taxon>
    </lineage>
</organism>
<sequence length="166" mass="19453">MSESQKRFIQALQPRQEVKVLFNSNQQLMNNSLYPNKQTLCKKQEKTNNQLSDISQAFRYINNPQKIVKIKSKIDVKNSISPGPSDYHLQLDVNKPGYIFNRSNSIALKPDRRNIYVNNNTFNKIASRLHASDRFYSNPLVKWVQDIQKPHIQKKKSQILYESMVE</sequence>
<protein>
    <submittedName>
        <fullName evidence="1">Uncharacterized protein</fullName>
    </submittedName>
</protein>
<dbReference type="Proteomes" id="UP000018208">
    <property type="component" value="Unassembled WGS sequence"/>
</dbReference>
<proteinExistence type="predicted"/>
<dbReference type="AlphaFoldDB" id="V6M022"/>
<name>V6M022_9EUKA</name>
<evidence type="ECO:0000313" key="2">
    <source>
        <dbReference type="EMBL" id="KAH0576714.1"/>
    </source>
</evidence>
<keyword evidence="3" id="KW-1185">Reference proteome</keyword>
<dbReference type="EMBL" id="AUWU02000001">
    <property type="protein sequence ID" value="KAH0576714.1"/>
    <property type="molecule type" value="Genomic_DNA"/>
</dbReference>
<reference evidence="1 2" key="1">
    <citation type="journal article" date="2014" name="PLoS Genet.">
        <title>The Genome of Spironucleus salmonicida Highlights a Fish Pathogen Adapted to Fluctuating Environments.</title>
        <authorList>
            <person name="Xu F."/>
            <person name="Jerlstrom-Hultqvist J."/>
            <person name="Einarsson E."/>
            <person name="Astvaldsson A."/>
            <person name="Svard S.G."/>
            <person name="Andersson J.O."/>
        </authorList>
    </citation>
    <scope>NUCLEOTIDE SEQUENCE</scope>
    <source>
        <strain evidence="2">ATCC 50377</strain>
    </source>
</reference>
<gene>
    <name evidence="1" type="ORF">SS50377_10296</name>
    <name evidence="2" type="ORF">SS50377_20060</name>
</gene>
<dbReference type="VEuPathDB" id="GiardiaDB:SS50377_20060"/>
<reference evidence="2" key="2">
    <citation type="submission" date="2020-12" db="EMBL/GenBank/DDBJ databases">
        <title>New Spironucleus salmonicida genome in near-complete chromosomes.</title>
        <authorList>
            <person name="Xu F."/>
            <person name="Kurt Z."/>
            <person name="Jimenez-Gonzalez A."/>
            <person name="Astvaldsson A."/>
            <person name="Andersson J.O."/>
            <person name="Svard S.G."/>
        </authorList>
    </citation>
    <scope>NUCLEOTIDE SEQUENCE</scope>
    <source>
        <strain evidence="2">ATCC 50377</strain>
    </source>
</reference>
<dbReference type="EMBL" id="KI545952">
    <property type="protein sequence ID" value="EST49371.1"/>
    <property type="molecule type" value="Genomic_DNA"/>
</dbReference>
<evidence type="ECO:0000313" key="3">
    <source>
        <dbReference type="Proteomes" id="UP000018208"/>
    </source>
</evidence>
<evidence type="ECO:0000313" key="1">
    <source>
        <dbReference type="EMBL" id="EST49371.1"/>
    </source>
</evidence>